<evidence type="ECO:0000256" key="4">
    <source>
        <dbReference type="ARBA" id="ARBA00012477"/>
    </source>
</evidence>
<evidence type="ECO:0000256" key="11">
    <source>
        <dbReference type="SAM" id="MobiDB-lite"/>
    </source>
</evidence>
<keyword evidence="5" id="KW-0819">tRNA processing</keyword>
<comment type="cofactor">
    <cofactor evidence="2">
        <name>Zn(2+)</name>
        <dbReference type="ChEBI" id="CHEBI:29105"/>
    </cofactor>
</comment>
<dbReference type="PANTHER" id="PTHR12553">
    <property type="entry name" value="ZINC PHOSPHODIESTERASE ELAC PROTEIN 2"/>
    <property type="match status" value="1"/>
</dbReference>
<comment type="similarity">
    <text evidence="3">Belongs to the RNase Z family.</text>
</comment>
<dbReference type="GO" id="GO:0005739">
    <property type="term" value="C:mitochondrion"/>
    <property type="evidence" value="ECO:0007669"/>
    <property type="project" value="TreeGrafter"/>
</dbReference>
<dbReference type="Proteomes" id="UP001485043">
    <property type="component" value="Unassembled WGS sequence"/>
</dbReference>
<evidence type="ECO:0000313" key="13">
    <source>
        <dbReference type="Proteomes" id="UP001485043"/>
    </source>
</evidence>
<keyword evidence="7" id="KW-0479">Metal-binding</keyword>
<evidence type="ECO:0000256" key="5">
    <source>
        <dbReference type="ARBA" id="ARBA00022694"/>
    </source>
</evidence>
<evidence type="ECO:0000256" key="10">
    <source>
        <dbReference type="ARBA" id="ARBA00022833"/>
    </source>
</evidence>
<dbReference type="EC" id="3.1.26.11" evidence="4"/>
<keyword evidence="10" id="KW-0862">Zinc</keyword>
<sequence length="119" mass="13523">MRRYRRPQDQSLAEKKKHSTVDEAMQVATAMNADRVVLTHFSQRYPRLPVGLPVEGDPNYGYHIVAYDGMVIPLCMATDMPNLMPLLTGALETDDDRQKAAERKEIYLRPELRLPPAIG</sequence>
<proteinExistence type="inferred from homology"/>
<feature type="region of interest" description="Disordered" evidence="11">
    <location>
        <begin position="1"/>
        <end position="20"/>
    </location>
</feature>
<dbReference type="InterPro" id="IPR036866">
    <property type="entry name" value="RibonucZ/Hydroxyglut_hydro"/>
</dbReference>
<evidence type="ECO:0000256" key="2">
    <source>
        <dbReference type="ARBA" id="ARBA00001947"/>
    </source>
</evidence>
<evidence type="ECO:0000256" key="3">
    <source>
        <dbReference type="ARBA" id="ARBA00007823"/>
    </source>
</evidence>
<dbReference type="PANTHER" id="PTHR12553:SF70">
    <property type="entry name" value="RIBONUCLEASE Z"/>
    <property type="match status" value="1"/>
</dbReference>
<evidence type="ECO:0000256" key="7">
    <source>
        <dbReference type="ARBA" id="ARBA00022723"/>
    </source>
</evidence>
<dbReference type="EMBL" id="JALJOV010000181">
    <property type="protein sequence ID" value="KAK9866195.1"/>
    <property type="molecule type" value="Genomic_DNA"/>
</dbReference>
<dbReference type="GO" id="GO:1990180">
    <property type="term" value="P:mitochondrial tRNA 3'-end processing"/>
    <property type="evidence" value="ECO:0007669"/>
    <property type="project" value="TreeGrafter"/>
</dbReference>
<gene>
    <name evidence="12" type="ORF">WJX84_011922</name>
</gene>
<keyword evidence="9" id="KW-0378">Hydrolase</keyword>
<name>A0AAW1TBP8_9CHLO</name>
<dbReference type="GO" id="GO:0042781">
    <property type="term" value="F:3'-tRNA processing endoribonuclease activity"/>
    <property type="evidence" value="ECO:0007669"/>
    <property type="project" value="UniProtKB-EC"/>
</dbReference>
<feature type="compositionally biased region" description="Basic and acidic residues" evidence="11">
    <location>
        <begin position="1"/>
        <end position="14"/>
    </location>
</feature>
<evidence type="ECO:0000256" key="6">
    <source>
        <dbReference type="ARBA" id="ARBA00022722"/>
    </source>
</evidence>
<dbReference type="SUPFAM" id="SSF56281">
    <property type="entry name" value="Metallo-hydrolase/oxidoreductase"/>
    <property type="match status" value="1"/>
</dbReference>
<comment type="catalytic activity">
    <reaction evidence="1">
        <text>Endonucleolytic cleavage of RNA, removing extra 3' nucleotides from tRNA precursor, generating 3' termini of tRNAs. A 3'-hydroxy group is left at the tRNA terminus and a 5'-phosphoryl group is left at the trailer molecule.</text>
        <dbReference type="EC" id="3.1.26.11"/>
    </reaction>
</comment>
<evidence type="ECO:0000256" key="9">
    <source>
        <dbReference type="ARBA" id="ARBA00022801"/>
    </source>
</evidence>
<accession>A0AAW1TBP8</accession>
<comment type="caution">
    <text evidence="12">The sequence shown here is derived from an EMBL/GenBank/DDBJ whole genome shotgun (WGS) entry which is preliminary data.</text>
</comment>
<keyword evidence="8" id="KW-0255">Endonuclease</keyword>
<organism evidence="12 13">
    <name type="scientific">Apatococcus fuscideae</name>
    <dbReference type="NCBI Taxonomy" id="2026836"/>
    <lineage>
        <taxon>Eukaryota</taxon>
        <taxon>Viridiplantae</taxon>
        <taxon>Chlorophyta</taxon>
        <taxon>core chlorophytes</taxon>
        <taxon>Trebouxiophyceae</taxon>
        <taxon>Chlorellales</taxon>
        <taxon>Chlorellaceae</taxon>
        <taxon>Apatococcus</taxon>
    </lineage>
</organism>
<evidence type="ECO:0000313" key="12">
    <source>
        <dbReference type="EMBL" id="KAK9866195.1"/>
    </source>
</evidence>
<evidence type="ECO:0000256" key="8">
    <source>
        <dbReference type="ARBA" id="ARBA00022759"/>
    </source>
</evidence>
<keyword evidence="13" id="KW-1185">Reference proteome</keyword>
<protein>
    <recommendedName>
        <fullName evidence="4">ribonuclease Z</fullName>
        <ecNumber evidence="4">3.1.26.11</ecNumber>
    </recommendedName>
</protein>
<dbReference type="GO" id="GO:0046872">
    <property type="term" value="F:metal ion binding"/>
    <property type="evidence" value="ECO:0007669"/>
    <property type="project" value="UniProtKB-KW"/>
</dbReference>
<evidence type="ECO:0000256" key="1">
    <source>
        <dbReference type="ARBA" id="ARBA00000402"/>
    </source>
</evidence>
<reference evidence="12 13" key="1">
    <citation type="journal article" date="2024" name="Nat. Commun.">
        <title>Phylogenomics reveals the evolutionary origins of lichenization in chlorophyte algae.</title>
        <authorList>
            <person name="Puginier C."/>
            <person name="Libourel C."/>
            <person name="Otte J."/>
            <person name="Skaloud P."/>
            <person name="Haon M."/>
            <person name="Grisel S."/>
            <person name="Petersen M."/>
            <person name="Berrin J.G."/>
            <person name="Delaux P.M."/>
            <person name="Dal Grande F."/>
            <person name="Keller J."/>
        </authorList>
    </citation>
    <scope>NUCLEOTIDE SEQUENCE [LARGE SCALE GENOMIC DNA]</scope>
    <source>
        <strain evidence="12 13">SAG 2523</strain>
    </source>
</reference>
<dbReference type="InterPro" id="IPR047151">
    <property type="entry name" value="RNZ2-like"/>
</dbReference>
<dbReference type="Gene3D" id="3.60.15.10">
    <property type="entry name" value="Ribonuclease Z/Hydroxyacylglutathione hydrolase-like"/>
    <property type="match status" value="1"/>
</dbReference>
<keyword evidence="6" id="KW-0540">Nuclease</keyword>
<dbReference type="AlphaFoldDB" id="A0AAW1TBP8"/>